<dbReference type="InterPro" id="IPR043132">
    <property type="entry name" value="BCAT-like_C"/>
</dbReference>
<organism evidence="11 12">
    <name type="scientific">Psychrosphaera haliotis</name>
    <dbReference type="NCBI Taxonomy" id="555083"/>
    <lineage>
        <taxon>Bacteria</taxon>
        <taxon>Pseudomonadati</taxon>
        <taxon>Pseudomonadota</taxon>
        <taxon>Gammaproteobacteria</taxon>
        <taxon>Alteromonadales</taxon>
        <taxon>Pseudoalteromonadaceae</taxon>
        <taxon>Psychrosphaera</taxon>
    </lineage>
</organism>
<dbReference type="GO" id="GO:0008153">
    <property type="term" value="P:4-aminobenzoate biosynthetic process"/>
    <property type="evidence" value="ECO:0007669"/>
    <property type="project" value="UniProtKB-UniRule"/>
</dbReference>
<dbReference type="EC" id="4.1.3.38" evidence="8 10"/>
<dbReference type="GO" id="GO:0030170">
    <property type="term" value="F:pyridoxal phosphate binding"/>
    <property type="evidence" value="ECO:0007669"/>
    <property type="project" value="InterPro"/>
</dbReference>
<comment type="pathway">
    <text evidence="7">Cofactor biosynthesis; tetrahydrofolate biosynthesis; 4-aminobenzoate from chorismate: step 2/2.</text>
</comment>
<comment type="cofactor">
    <cofactor evidence="1">
        <name>pyridoxal 5'-phosphate</name>
        <dbReference type="ChEBI" id="CHEBI:597326"/>
    </cofactor>
</comment>
<evidence type="ECO:0000256" key="2">
    <source>
        <dbReference type="ARBA" id="ARBA00009320"/>
    </source>
</evidence>
<dbReference type="PANTHER" id="PTHR42743">
    <property type="entry name" value="AMINO-ACID AMINOTRANSFERASE"/>
    <property type="match status" value="1"/>
</dbReference>
<dbReference type="InterPro" id="IPR001544">
    <property type="entry name" value="Aminotrans_IV"/>
</dbReference>
<name>A0A6N8F6U6_9GAMM</name>
<comment type="similarity">
    <text evidence="2">Belongs to the class-IV pyridoxal-phosphate-dependent aminotransferase family.</text>
</comment>
<sequence>MIFSSYDNNLSPIDLEAEWQQQRSFLFGDGHFTTAKVEQGKVVWLPEHINRLKFANEKLKFAPINWNALFDVVESKARGIVDGIIKVQISRGKSVRGYQISEEMRPSVFIFELTQKMPAVRDLKQPIELQLLATQLGLNPQLAGIKHCNRLEQAMIACELKERKLNDGLVTNINSHVIESSKANVFWHDGTHWNTPSLSHSGIDGVGKSVIEKSLPMLKVSDTDYETIAEKAKSMFLCNSITGIIPVAKLNGKSLDIAYVKELHLKVFNE</sequence>
<evidence type="ECO:0000256" key="9">
    <source>
        <dbReference type="ARBA" id="ARBA00049529"/>
    </source>
</evidence>
<dbReference type="InterPro" id="IPR043131">
    <property type="entry name" value="BCAT-like_N"/>
</dbReference>
<comment type="subunit">
    <text evidence="3">Homodimer.</text>
</comment>
<evidence type="ECO:0000256" key="8">
    <source>
        <dbReference type="ARBA" id="ARBA00035676"/>
    </source>
</evidence>
<keyword evidence="6 11" id="KW-0456">Lyase</keyword>
<dbReference type="Gene3D" id="3.30.470.10">
    <property type="match status" value="1"/>
</dbReference>
<dbReference type="OrthoDB" id="9805628at2"/>
<dbReference type="PANTHER" id="PTHR42743:SF2">
    <property type="entry name" value="AMINODEOXYCHORISMATE LYASE"/>
    <property type="match status" value="1"/>
</dbReference>
<evidence type="ECO:0000256" key="6">
    <source>
        <dbReference type="ARBA" id="ARBA00023239"/>
    </source>
</evidence>
<dbReference type="GO" id="GO:0008696">
    <property type="term" value="F:4-amino-4-deoxychorismate lyase activity"/>
    <property type="evidence" value="ECO:0007669"/>
    <property type="project" value="UniProtKB-UniRule"/>
</dbReference>
<dbReference type="EMBL" id="WOCD01000003">
    <property type="protein sequence ID" value="MUH71938.1"/>
    <property type="molecule type" value="Genomic_DNA"/>
</dbReference>
<evidence type="ECO:0000256" key="1">
    <source>
        <dbReference type="ARBA" id="ARBA00001933"/>
    </source>
</evidence>
<dbReference type="GO" id="GO:0005829">
    <property type="term" value="C:cytosol"/>
    <property type="evidence" value="ECO:0007669"/>
    <property type="project" value="TreeGrafter"/>
</dbReference>
<evidence type="ECO:0000256" key="7">
    <source>
        <dbReference type="ARBA" id="ARBA00035633"/>
    </source>
</evidence>
<dbReference type="NCBIfam" id="TIGR03461">
    <property type="entry name" value="pabC_Proteo"/>
    <property type="match status" value="1"/>
</dbReference>
<proteinExistence type="inferred from homology"/>
<evidence type="ECO:0000256" key="5">
    <source>
        <dbReference type="ARBA" id="ARBA00022909"/>
    </source>
</evidence>
<keyword evidence="12" id="KW-1185">Reference proteome</keyword>
<evidence type="ECO:0000256" key="10">
    <source>
        <dbReference type="NCBIfam" id="TIGR03461"/>
    </source>
</evidence>
<evidence type="ECO:0000256" key="3">
    <source>
        <dbReference type="ARBA" id="ARBA00011738"/>
    </source>
</evidence>
<dbReference type="RefSeq" id="WP_155695158.1">
    <property type="nucleotide sequence ID" value="NZ_WOCD01000003.1"/>
</dbReference>
<dbReference type="InterPro" id="IPR036038">
    <property type="entry name" value="Aminotransferase-like"/>
</dbReference>
<comment type="caution">
    <text evidence="11">The sequence shown here is derived from an EMBL/GenBank/DDBJ whole genome shotgun (WGS) entry which is preliminary data.</text>
</comment>
<dbReference type="InterPro" id="IPR017824">
    <property type="entry name" value="Aminodeoxychorismate_lyase_IV"/>
</dbReference>
<gene>
    <name evidence="11" type="primary">pabC</name>
    <name evidence="11" type="ORF">GNP35_05295</name>
</gene>
<comment type="catalytic activity">
    <reaction evidence="9">
        <text>4-amino-4-deoxychorismate = 4-aminobenzoate + pyruvate + H(+)</text>
        <dbReference type="Rhea" id="RHEA:16201"/>
        <dbReference type="ChEBI" id="CHEBI:15361"/>
        <dbReference type="ChEBI" id="CHEBI:15378"/>
        <dbReference type="ChEBI" id="CHEBI:17836"/>
        <dbReference type="ChEBI" id="CHEBI:58406"/>
        <dbReference type="EC" id="4.1.3.38"/>
    </reaction>
</comment>
<dbReference type="Gene3D" id="3.20.10.10">
    <property type="entry name" value="D-amino Acid Aminotransferase, subunit A, domain 2"/>
    <property type="match status" value="1"/>
</dbReference>
<protein>
    <recommendedName>
        <fullName evidence="8 10">Aminodeoxychorismate lyase</fullName>
        <ecNumber evidence="8 10">4.1.3.38</ecNumber>
    </recommendedName>
</protein>
<dbReference type="Proteomes" id="UP000439994">
    <property type="component" value="Unassembled WGS sequence"/>
</dbReference>
<dbReference type="SUPFAM" id="SSF56752">
    <property type="entry name" value="D-aminoacid aminotransferase-like PLP-dependent enzymes"/>
    <property type="match status" value="1"/>
</dbReference>
<evidence type="ECO:0000313" key="11">
    <source>
        <dbReference type="EMBL" id="MUH71938.1"/>
    </source>
</evidence>
<dbReference type="AlphaFoldDB" id="A0A6N8F6U6"/>
<keyword evidence="5" id="KW-0289">Folate biosynthesis</keyword>
<dbReference type="Pfam" id="PF01063">
    <property type="entry name" value="Aminotran_4"/>
    <property type="match status" value="1"/>
</dbReference>
<reference evidence="11 12" key="1">
    <citation type="submission" date="2019-11" db="EMBL/GenBank/DDBJ databases">
        <title>P. haliotis isolates from Z. marina roots.</title>
        <authorList>
            <person name="Cohen M."/>
            <person name="Jospin G."/>
            <person name="Eisen J.A."/>
            <person name="Coil D.A."/>
        </authorList>
    </citation>
    <scope>NUCLEOTIDE SEQUENCE [LARGE SCALE GENOMIC DNA]</scope>
    <source>
        <strain evidence="11 12">UCD-MCMsp1aY</strain>
    </source>
</reference>
<dbReference type="GO" id="GO:0046656">
    <property type="term" value="P:folic acid biosynthetic process"/>
    <property type="evidence" value="ECO:0007669"/>
    <property type="project" value="UniProtKB-KW"/>
</dbReference>
<dbReference type="InterPro" id="IPR050571">
    <property type="entry name" value="Class-IV_PLP-Dep_Aminotrnsfr"/>
</dbReference>
<accession>A0A6N8F6U6</accession>
<evidence type="ECO:0000313" key="12">
    <source>
        <dbReference type="Proteomes" id="UP000439994"/>
    </source>
</evidence>
<evidence type="ECO:0000256" key="4">
    <source>
        <dbReference type="ARBA" id="ARBA00022898"/>
    </source>
</evidence>
<keyword evidence="4" id="KW-0663">Pyridoxal phosphate</keyword>